<dbReference type="RefSeq" id="XP_014262471.1">
    <property type="nucleotide sequence ID" value="XM_014406985.2"/>
</dbReference>
<dbReference type="GO" id="GO:0008061">
    <property type="term" value="F:chitin binding"/>
    <property type="evidence" value="ECO:0007669"/>
    <property type="project" value="UniProtKB-KW"/>
</dbReference>
<evidence type="ECO:0000256" key="5">
    <source>
        <dbReference type="ARBA" id="ARBA00023180"/>
    </source>
</evidence>
<dbReference type="PROSITE" id="PS50940">
    <property type="entry name" value="CHIT_BIND_II"/>
    <property type="match status" value="2"/>
</dbReference>
<dbReference type="EnsemblMetazoa" id="XM_014406985.2">
    <property type="protein sequence ID" value="XP_014262471.1"/>
    <property type="gene ID" value="LOC106674342"/>
</dbReference>
<feature type="compositionally biased region" description="Polar residues" evidence="6">
    <location>
        <begin position="214"/>
        <end position="232"/>
    </location>
</feature>
<dbReference type="PANTHER" id="PTHR23301">
    <property type="entry name" value="CHITIN BINDING PERITROPHIN-A"/>
    <property type="match status" value="1"/>
</dbReference>
<sequence length="242" mass="27111">MLSRCLILCVLLYTVESSYKDVECPSDGYFPALDTCSAYNICLRGIPTKMRCGKLQVYSPETKSCVKWRLAHKCLNFKCHVLTKQYAVYPGDASLYAICFQRKAIALQQCFNGLFFDEKQGTCTFQCQQEGFVPDPYECTKFRECTKVGLKFKWVQRTCPEGSWFNPVNNKCSLENTENCFSSSNGTSTPDATMSSTPYPSYSTSESSQLPSTKDSPSSQPSTSNEASSPTPVTLPWVKLLF</sequence>
<evidence type="ECO:0000256" key="3">
    <source>
        <dbReference type="ARBA" id="ARBA00022737"/>
    </source>
</evidence>
<feature type="region of interest" description="Disordered" evidence="6">
    <location>
        <begin position="184"/>
        <end position="233"/>
    </location>
</feature>
<dbReference type="SMART" id="SM00494">
    <property type="entry name" value="ChtBD2"/>
    <property type="match status" value="2"/>
</dbReference>
<keyword evidence="2 7" id="KW-0732">Signal</keyword>
<keyword evidence="4" id="KW-1015">Disulfide bond</keyword>
<accession>A0A8I6SCA6</accession>
<feature type="domain" description="Chitin-binding type-2" evidence="8">
    <location>
        <begin position="124"/>
        <end position="182"/>
    </location>
</feature>
<dbReference type="SUPFAM" id="SSF57625">
    <property type="entry name" value="Invertebrate chitin-binding proteins"/>
    <property type="match status" value="3"/>
</dbReference>
<proteinExistence type="predicted"/>
<reference evidence="9" key="1">
    <citation type="submission" date="2022-01" db="UniProtKB">
        <authorList>
            <consortium name="EnsemblMetazoa"/>
        </authorList>
    </citation>
    <scope>IDENTIFICATION</scope>
</reference>
<evidence type="ECO:0000256" key="4">
    <source>
        <dbReference type="ARBA" id="ARBA00023157"/>
    </source>
</evidence>
<name>A0A8I6SCA6_CIMLE</name>
<organism evidence="9 10">
    <name type="scientific">Cimex lectularius</name>
    <name type="common">Bed bug</name>
    <name type="synonym">Acanthia lectularia</name>
    <dbReference type="NCBI Taxonomy" id="79782"/>
    <lineage>
        <taxon>Eukaryota</taxon>
        <taxon>Metazoa</taxon>
        <taxon>Ecdysozoa</taxon>
        <taxon>Arthropoda</taxon>
        <taxon>Hexapoda</taxon>
        <taxon>Insecta</taxon>
        <taxon>Pterygota</taxon>
        <taxon>Neoptera</taxon>
        <taxon>Paraneoptera</taxon>
        <taxon>Hemiptera</taxon>
        <taxon>Heteroptera</taxon>
        <taxon>Panheteroptera</taxon>
        <taxon>Cimicomorpha</taxon>
        <taxon>Cimicidae</taxon>
        <taxon>Cimex</taxon>
    </lineage>
</organism>
<protein>
    <recommendedName>
        <fullName evidence="8">Chitin-binding type-2 domain-containing protein</fullName>
    </recommendedName>
</protein>
<feature type="signal peptide" evidence="7">
    <location>
        <begin position="1"/>
        <end position="17"/>
    </location>
</feature>
<dbReference type="Proteomes" id="UP000494040">
    <property type="component" value="Unassembled WGS sequence"/>
</dbReference>
<dbReference type="Pfam" id="PF01607">
    <property type="entry name" value="CBM_14"/>
    <property type="match status" value="3"/>
</dbReference>
<dbReference type="PANTHER" id="PTHR23301:SF106">
    <property type="entry name" value="CHITIN-BINDING TYPE-2 DOMAIN-CONTAINING PROTEIN-RELATED"/>
    <property type="match status" value="1"/>
</dbReference>
<evidence type="ECO:0000256" key="7">
    <source>
        <dbReference type="SAM" id="SignalP"/>
    </source>
</evidence>
<dbReference type="GO" id="GO:0005576">
    <property type="term" value="C:extracellular region"/>
    <property type="evidence" value="ECO:0007669"/>
    <property type="project" value="InterPro"/>
</dbReference>
<evidence type="ECO:0000256" key="2">
    <source>
        <dbReference type="ARBA" id="ARBA00022729"/>
    </source>
</evidence>
<dbReference type="KEGG" id="clec:106674342"/>
<dbReference type="InterPro" id="IPR036508">
    <property type="entry name" value="Chitin-bd_dom_sf"/>
</dbReference>
<dbReference type="InterPro" id="IPR051940">
    <property type="entry name" value="Chitin_bind-dev_reg"/>
</dbReference>
<feature type="chain" id="PRO_5035234158" description="Chitin-binding type-2 domain-containing protein" evidence="7">
    <location>
        <begin position="18"/>
        <end position="242"/>
    </location>
</feature>
<keyword evidence="1" id="KW-0147">Chitin-binding</keyword>
<evidence type="ECO:0000256" key="1">
    <source>
        <dbReference type="ARBA" id="ARBA00022669"/>
    </source>
</evidence>
<evidence type="ECO:0000256" key="6">
    <source>
        <dbReference type="SAM" id="MobiDB-lite"/>
    </source>
</evidence>
<feature type="domain" description="Chitin-binding type-2" evidence="8">
    <location>
        <begin position="21"/>
        <end position="76"/>
    </location>
</feature>
<evidence type="ECO:0000313" key="9">
    <source>
        <dbReference type="EnsemblMetazoa" id="XP_014262471.1"/>
    </source>
</evidence>
<evidence type="ECO:0000259" key="8">
    <source>
        <dbReference type="PROSITE" id="PS50940"/>
    </source>
</evidence>
<keyword evidence="10" id="KW-1185">Reference proteome</keyword>
<feature type="compositionally biased region" description="Low complexity" evidence="6">
    <location>
        <begin position="195"/>
        <end position="213"/>
    </location>
</feature>
<dbReference type="AlphaFoldDB" id="A0A8I6SCA6"/>
<evidence type="ECO:0000313" key="10">
    <source>
        <dbReference type="Proteomes" id="UP000494040"/>
    </source>
</evidence>
<dbReference type="GeneID" id="106674342"/>
<dbReference type="Gene3D" id="2.170.140.10">
    <property type="entry name" value="Chitin binding domain"/>
    <property type="match status" value="2"/>
</dbReference>
<keyword evidence="5" id="KW-0325">Glycoprotein</keyword>
<feature type="compositionally biased region" description="Polar residues" evidence="6">
    <location>
        <begin position="184"/>
        <end position="194"/>
    </location>
</feature>
<dbReference type="OrthoDB" id="6630825at2759"/>
<dbReference type="InterPro" id="IPR002557">
    <property type="entry name" value="Chitin-bd_dom"/>
</dbReference>
<keyword evidence="3" id="KW-0677">Repeat</keyword>